<dbReference type="InterPro" id="IPR000669">
    <property type="entry name" value="Mannitol_DH"/>
</dbReference>
<proteinExistence type="predicted"/>
<dbReference type="Pfam" id="PF01232">
    <property type="entry name" value="Mannitol_dh"/>
    <property type="match status" value="1"/>
</dbReference>
<dbReference type="Proteomes" id="UP000555393">
    <property type="component" value="Unassembled WGS sequence"/>
</dbReference>
<evidence type="ECO:0000259" key="3">
    <source>
        <dbReference type="Pfam" id="PF01232"/>
    </source>
</evidence>
<sequence length="490" mass="54006">MKISNATLDQLSAKIQRPNYNRSELKAGIVHIGCGNFHRAHMAVYLDDLFNLGDGHEWAIIGAGVRANDAQMREDLATQDFMSSVIELDPDGVSARIVGAMIDFLPVEKANQALITAMATETIRIVSLTVTEGGYFIDPKTGSFSASHADIIHDGAHPEQPETAFGAIIAALKLRFQRGFKPFTVMSCDNVPHNGNVTRDAVVGLATLSDPDFALWIADNVAFPNSMVDRITPATGMRERELAHSLGVDDKAPVTCEPFRQWVMEDNFPAGRPPLEKVGVTFTDQVHRFETMKIRILNGGHAIIAYPAGLRDIEYVHEAMQDDQIRAFLDHIESTEILPIVPPVPDTNLTAYQNLIVERFSNPDIGDTIRRLCLDGSNRQPKFIIPSIRDVIAQGGKASGLILLSALWCRYCFGTSENGNDIAPNDPNWDRLQARAIEARNNPVAWLEMREIYDDLSENAAVVEAFSTSLNAIWREGSQAVITSYLSGHT</sequence>
<evidence type="ECO:0000259" key="4">
    <source>
        <dbReference type="Pfam" id="PF08125"/>
    </source>
</evidence>
<dbReference type="SUPFAM" id="SSF48179">
    <property type="entry name" value="6-phosphogluconate dehydrogenase C-terminal domain-like"/>
    <property type="match status" value="1"/>
</dbReference>
<dbReference type="EC" id="1.1.1.67" evidence="5"/>
<dbReference type="PROSITE" id="PS00974">
    <property type="entry name" value="MANNITOL_DHGENASE"/>
    <property type="match status" value="1"/>
</dbReference>
<dbReference type="InterPro" id="IPR013131">
    <property type="entry name" value="Mannitol_DH_N"/>
</dbReference>
<dbReference type="EMBL" id="JACIIU010000018">
    <property type="protein sequence ID" value="MBB6262178.1"/>
    <property type="molecule type" value="Genomic_DNA"/>
</dbReference>
<dbReference type="GO" id="GO:0050086">
    <property type="term" value="F:mannitol 2-dehydrogenase activity"/>
    <property type="evidence" value="ECO:0007669"/>
    <property type="project" value="UniProtKB-EC"/>
</dbReference>
<feature type="domain" description="Mannitol dehydrogenase C-terminal" evidence="4">
    <location>
        <begin position="286"/>
        <end position="474"/>
    </location>
</feature>
<dbReference type="InterPro" id="IPR050988">
    <property type="entry name" value="Mannitol_DH/Oxidoreductase"/>
</dbReference>
<organism evidence="5 6">
    <name type="scientific">Paenochrobactrum gallinarii</name>
    <dbReference type="NCBI Taxonomy" id="643673"/>
    <lineage>
        <taxon>Bacteria</taxon>
        <taxon>Pseudomonadati</taxon>
        <taxon>Pseudomonadota</taxon>
        <taxon>Alphaproteobacteria</taxon>
        <taxon>Hyphomicrobiales</taxon>
        <taxon>Brucellaceae</taxon>
        <taxon>Paenochrobactrum</taxon>
    </lineage>
</organism>
<evidence type="ECO:0000256" key="1">
    <source>
        <dbReference type="ARBA" id="ARBA00023002"/>
    </source>
</evidence>
<dbReference type="PANTHER" id="PTHR43362:SF1">
    <property type="entry name" value="MANNITOL DEHYDROGENASE 2-RELATED"/>
    <property type="match status" value="1"/>
</dbReference>
<dbReference type="Pfam" id="PF08125">
    <property type="entry name" value="Mannitol_dh_C"/>
    <property type="match status" value="1"/>
</dbReference>
<feature type="domain" description="Mannitol dehydrogenase N-terminal" evidence="3">
    <location>
        <begin position="28"/>
        <end position="277"/>
    </location>
</feature>
<protein>
    <submittedName>
        <fullName evidence="5">Mannitol 2-dehydrogenase</fullName>
        <ecNumber evidence="5">1.1.1.67</ecNumber>
    </submittedName>
</protein>
<dbReference type="Gene3D" id="3.40.50.720">
    <property type="entry name" value="NAD(P)-binding Rossmann-like Domain"/>
    <property type="match status" value="1"/>
</dbReference>
<dbReference type="PANTHER" id="PTHR43362">
    <property type="entry name" value="MANNITOL DEHYDROGENASE DSF1-RELATED"/>
    <property type="match status" value="1"/>
</dbReference>
<dbReference type="RefSeq" id="WP_184224225.1">
    <property type="nucleotide sequence ID" value="NZ_JACIIU010000018.1"/>
</dbReference>
<keyword evidence="6" id="KW-1185">Reference proteome</keyword>
<comment type="caution">
    <text evidence="5">The sequence shown here is derived from an EMBL/GenBank/DDBJ whole genome shotgun (WGS) entry which is preliminary data.</text>
</comment>
<accession>A0A841M7Q3</accession>
<dbReference type="PRINTS" id="PR00084">
    <property type="entry name" value="MTLDHDRGNASE"/>
</dbReference>
<dbReference type="AlphaFoldDB" id="A0A841M7Q3"/>
<dbReference type="SUPFAM" id="SSF51735">
    <property type="entry name" value="NAD(P)-binding Rossmann-fold domains"/>
    <property type="match status" value="1"/>
</dbReference>
<evidence type="ECO:0000256" key="2">
    <source>
        <dbReference type="ARBA" id="ARBA00023027"/>
    </source>
</evidence>
<dbReference type="InterPro" id="IPR013328">
    <property type="entry name" value="6PGD_dom2"/>
</dbReference>
<gene>
    <name evidence="5" type="ORF">FHS77_002750</name>
</gene>
<dbReference type="Gene3D" id="1.10.1040.10">
    <property type="entry name" value="N-(1-d-carboxylethyl)-l-norvaline Dehydrogenase, domain 2"/>
    <property type="match status" value="1"/>
</dbReference>
<dbReference type="InterPro" id="IPR036291">
    <property type="entry name" value="NAD(P)-bd_dom_sf"/>
</dbReference>
<reference evidence="5 6" key="1">
    <citation type="submission" date="2020-08" db="EMBL/GenBank/DDBJ databases">
        <title>Genomic Encyclopedia of Type Strains, Phase IV (KMG-IV): sequencing the most valuable type-strain genomes for metagenomic binning, comparative biology and taxonomic classification.</title>
        <authorList>
            <person name="Goeker M."/>
        </authorList>
    </citation>
    <scope>NUCLEOTIDE SEQUENCE [LARGE SCALE GENOMIC DNA]</scope>
    <source>
        <strain evidence="5 6">DSM 22336</strain>
    </source>
</reference>
<keyword evidence="1 5" id="KW-0560">Oxidoreductase</keyword>
<dbReference type="InterPro" id="IPR013118">
    <property type="entry name" value="Mannitol_DH_C"/>
</dbReference>
<dbReference type="InterPro" id="IPR023027">
    <property type="entry name" value="Mannitol_DH_CS"/>
</dbReference>
<keyword evidence="2" id="KW-0520">NAD</keyword>
<dbReference type="GO" id="GO:0019594">
    <property type="term" value="P:mannitol metabolic process"/>
    <property type="evidence" value="ECO:0007669"/>
    <property type="project" value="InterPro"/>
</dbReference>
<name>A0A841M7Q3_9HYPH</name>
<evidence type="ECO:0000313" key="5">
    <source>
        <dbReference type="EMBL" id="MBB6262178.1"/>
    </source>
</evidence>
<evidence type="ECO:0000313" key="6">
    <source>
        <dbReference type="Proteomes" id="UP000555393"/>
    </source>
</evidence>
<dbReference type="InterPro" id="IPR008927">
    <property type="entry name" value="6-PGluconate_DH-like_C_sf"/>
</dbReference>